<dbReference type="AlphaFoldDB" id="A0A7C8MJL0"/>
<dbReference type="EMBL" id="JAADJZ010000001">
    <property type="protein sequence ID" value="KAF2877895.1"/>
    <property type="molecule type" value="Genomic_DNA"/>
</dbReference>
<proteinExistence type="predicted"/>
<sequence>MPLYRTRGRSRSRPRPPSRNRSQPRPPKTTLHIISYSHHRAQRSPHARTEIRDAIPRDAMYLYTVDCTDWQLPPPEFSAWYSSASPQWRNWIMGTARGRAAVTRAVDDALRRLRPDHSHSSSARSVALCTASPHGSHRSVATAEAIADEALRRGVDACRVVHLHLHHNQMRKLTD</sequence>
<feature type="compositionally biased region" description="Basic residues" evidence="1">
    <location>
        <begin position="1"/>
        <end position="18"/>
    </location>
</feature>
<feature type="region of interest" description="Disordered" evidence="1">
    <location>
        <begin position="115"/>
        <end position="134"/>
    </location>
</feature>
<accession>A0A7C8MJL0</accession>
<protein>
    <submittedName>
        <fullName evidence="2">Uncharacterized protein</fullName>
    </submittedName>
</protein>
<evidence type="ECO:0000313" key="3">
    <source>
        <dbReference type="Proteomes" id="UP000481861"/>
    </source>
</evidence>
<name>A0A7C8MJL0_9PLEO</name>
<comment type="caution">
    <text evidence="2">The sequence shown here is derived from an EMBL/GenBank/DDBJ whole genome shotgun (WGS) entry which is preliminary data.</text>
</comment>
<keyword evidence="3" id="KW-1185">Reference proteome</keyword>
<organism evidence="2 3">
    <name type="scientific">Massariosphaeria phaeospora</name>
    <dbReference type="NCBI Taxonomy" id="100035"/>
    <lineage>
        <taxon>Eukaryota</taxon>
        <taxon>Fungi</taxon>
        <taxon>Dikarya</taxon>
        <taxon>Ascomycota</taxon>
        <taxon>Pezizomycotina</taxon>
        <taxon>Dothideomycetes</taxon>
        <taxon>Pleosporomycetidae</taxon>
        <taxon>Pleosporales</taxon>
        <taxon>Pleosporales incertae sedis</taxon>
        <taxon>Massariosphaeria</taxon>
    </lineage>
</organism>
<evidence type="ECO:0000256" key="1">
    <source>
        <dbReference type="SAM" id="MobiDB-lite"/>
    </source>
</evidence>
<reference evidence="2 3" key="1">
    <citation type="submission" date="2020-01" db="EMBL/GenBank/DDBJ databases">
        <authorList>
            <consortium name="DOE Joint Genome Institute"/>
            <person name="Haridas S."/>
            <person name="Albert R."/>
            <person name="Binder M."/>
            <person name="Bloem J."/>
            <person name="Labutti K."/>
            <person name="Salamov A."/>
            <person name="Andreopoulos B."/>
            <person name="Baker S.E."/>
            <person name="Barry K."/>
            <person name="Bills G."/>
            <person name="Bluhm B.H."/>
            <person name="Cannon C."/>
            <person name="Castanera R."/>
            <person name="Culley D.E."/>
            <person name="Daum C."/>
            <person name="Ezra D."/>
            <person name="Gonzalez J.B."/>
            <person name="Henrissat B."/>
            <person name="Kuo A."/>
            <person name="Liang C."/>
            <person name="Lipzen A."/>
            <person name="Lutzoni F."/>
            <person name="Magnuson J."/>
            <person name="Mondo S."/>
            <person name="Nolan M."/>
            <person name="Ohm R."/>
            <person name="Pangilinan J."/>
            <person name="Park H.-J.H."/>
            <person name="Ramirez L."/>
            <person name="Alfaro M."/>
            <person name="Sun H."/>
            <person name="Tritt A."/>
            <person name="Yoshinaga Y."/>
            <person name="Zwiers L.-H.L."/>
            <person name="Turgeon B.G."/>
            <person name="Goodwin S.B."/>
            <person name="Spatafora J.W."/>
            <person name="Crous P.W."/>
            <person name="Grigoriev I.V."/>
        </authorList>
    </citation>
    <scope>NUCLEOTIDE SEQUENCE [LARGE SCALE GENOMIC DNA]</scope>
    <source>
        <strain evidence="2 3">CBS 611.86</strain>
    </source>
</reference>
<feature type="region of interest" description="Disordered" evidence="1">
    <location>
        <begin position="1"/>
        <end position="30"/>
    </location>
</feature>
<gene>
    <name evidence="2" type="ORF">BDV95DRAFT_5908</name>
</gene>
<evidence type="ECO:0000313" key="2">
    <source>
        <dbReference type="EMBL" id="KAF2877895.1"/>
    </source>
</evidence>
<dbReference type="Proteomes" id="UP000481861">
    <property type="component" value="Unassembled WGS sequence"/>
</dbReference>